<sequence length="96" mass="10765">MGEERPGGQTDISVDDGQRCLLPLRGDSVVNACGFPFVVRLLFRKWQPGGRHARAAQPALWKCRREVPASLKLWLVPRAVRVTPRFQPPPVTFVFG</sequence>
<proteinExistence type="predicted"/>
<accession>A0AAV7KVE2</accession>
<gene>
    <name evidence="1" type="ORF">NDU88_000349</name>
</gene>
<dbReference type="EMBL" id="JANPWB010000016">
    <property type="protein sequence ID" value="KAJ1080128.1"/>
    <property type="molecule type" value="Genomic_DNA"/>
</dbReference>
<evidence type="ECO:0000313" key="2">
    <source>
        <dbReference type="Proteomes" id="UP001066276"/>
    </source>
</evidence>
<organism evidence="1 2">
    <name type="scientific">Pleurodeles waltl</name>
    <name type="common">Iberian ribbed newt</name>
    <dbReference type="NCBI Taxonomy" id="8319"/>
    <lineage>
        <taxon>Eukaryota</taxon>
        <taxon>Metazoa</taxon>
        <taxon>Chordata</taxon>
        <taxon>Craniata</taxon>
        <taxon>Vertebrata</taxon>
        <taxon>Euteleostomi</taxon>
        <taxon>Amphibia</taxon>
        <taxon>Batrachia</taxon>
        <taxon>Caudata</taxon>
        <taxon>Salamandroidea</taxon>
        <taxon>Salamandridae</taxon>
        <taxon>Pleurodelinae</taxon>
        <taxon>Pleurodeles</taxon>
    </lineage>
</organism>
<reference evidence="1" key="1">
    <citation type="journal article" date="2022" name="bioRxiv">
        <title>Sequencing and chromosome-scale assembly of the giantPleurodeles waltlgenome.</title>
        <authorList>
            <person name="Brown T."/>
            <person name="Elewa A."/>
            <person name="Iarovenko S."/>
            <person name="Subramanian E."/>
            <person name="Araus A.J."/>
            <person name="Petzold A."/>
            <person name="Susuki M."/>
            <person name="Suzuki K.-i.T."/>
            <person name="Hayashi T."/>
            <person name="Toyoda A."/>
            <person name="Oliveira C."/>
            <person name="Osipova E."/>
            <person name="Leigh N.D."/>
            <person name="Simon A."/>
            <person name="Yun M.H."/>
        </authorList>
    </citation>
    <scope>NUCLEOTIDE SEQUENCE</scope>
    <source>
        <strain evidence="1">20211129_DDA</strain>
        <tissue evidence="1">Liver</tissue>
    </source>
</reference>
<dbReference type="AlphaFoldDB" id="A0AAV7KVE2"/>
<name>A0AAV7KVE2_PLEWA</name>
<evidence type="ECO:0000313" key="1">
    <source>
        <dbReference type="EMBL" id="KAJ1080128.1"/>
    </source>
</evidence>
<dbReference type="Proteomes" id="UP001066276">
    <property type="component" value="Chromosome 12"/>
</dbReference>
<comment type="caution">
    <text evidence="1">The sequence shown here is derived from an EMBL/GenBank/DDBJ whole genome shotgun (WGS) entry which is preliminary data.</text>
</comment>
<keyword evidence="2" id="KW-1185">Reference proteome</keyword>
<protein>
    <submittedName>
        <fullName evidence="1">Uncharacterized protein</fullName>
    </submittedName>
</protein>